<accession>A0ABY4CZ76</accession>
<name>A0ABY4CZ76_9BACT</name>
<sequence>MFRTTDSIHYVLKYSQTPPNGRYTIYEITKFTAPPDPTRDTSSPPLYTVHDRHSSGTFSKGVKTGLWEYYTSERKVSEEVYKRGRRISKRNCPCKS</sequence>
<feature type="region of interest" description="Disordered" evidence="1">
    <location>
        <begin position="34"/>
        <end position="57"/>
    </location>
</feature>
<gene>
    <name evidence="2" type="ORF">MTX78_20435</name>
</gene>
<dbReference type="EMBL" id="CP094669">
    <property type="protein sequence ID" value="UOG74475.1"/>
    <property type="molecule type" value="Genomic_DNA"/>
</dbReference>
<evidence type="ECO:0000313" key="3">
    <source>
        <dbReference type="Proteomes" id="UP000831113"/>
    </source>
</evidence>
<reference evidence="2 3" key="1">
    <citation type="submission" date="2022-03" db="EMBL/GenBank/DDBJ databases">
        <title>Hymenobactersp. isolated from the air.</title>
        <authorList>
            <person name="Won M."/>
            <person name="Kwon S.-W."/>
        </authorList>
    </citation>
    <scope>NUCLEOTIDE SEQUENCE [LARGE SCALE GENOMIC DNA]</scope>
    <source>
        <strain evidence="2 3">KACC 21982</strain>
    </source>
</reference>
<dbReference type="Proteomes" id="UP000831113">
    <property type="component" value="Chromosome"/>
</dbReference>
<evidence type="ECO:0000256" key="1">
    <source>
        <dbReference type="SAM" id="MobiDB-lite"/>
    </source>
</evidence>
<organism evidence="2 3">
    <name type="scientific">Hymenobacter tibetensis</name>
    <dbReference type="NCBI Taxonomy" id="497967"/>
    <lineage>
        <taxon>Bacteria</taxon>
        <taxon>Pseudomonadati</taxon>
        <taxon>Bacteroidota</taxon>
        <taxon>Cytophagia</taxon>
        <taxon>Cytophagales</taxon>
        <taxon>Hymenobacteraceae</taxon>
        <taxon>Hymenobacter</taxon>
    </lineage>
</organism>
<evidence type="ECO:0000313" key="2">
    <source>
        <dbReference type="EMBL" id="UOG74475.1"/>
    </source>
</evidence>
<protein>
    <submittedName>
        <fullName evidence="2">Uncharacterized protein</fullName>
    </submittedName>
</protein>
<proteinExistence type="predicted"/>
<dbReference type="RefSeq" id="WP_243797876.1">
    <property type="nucleotide sequence ID" value="NZ_CP094669.1"/>
</dbReference>
<keyword evidence="3" id="KW-1185">Reference proteome</keyword>